<reference evidence="1 2" key="1">
    <citation type="submission" date="2016-10" db="EMBL/GenBank/DDBJ databases">
        <authorList>
            <person name="de Groot N.N."/>
        </authorList>
    </citation>
    <scope>NUCLEOTIDE SEQUENCE [LARGE SCALE GENOMIC DNA]</scope>
    <source>
        <strain evidence="1 2">DSM 44778</strain>
    </source>
</reference>
<dbReference type="Proteomes" id="UP000199545">
    <property type="component" value="Unassembled WGS sequence"/>
</dbReference>
<keyword evidence="2" id="KW-1185">Reference proteome</keyword>
<name>A0A1I3QRW1_9BACL</name>
<accession>A0A1I3QRW1</accession>
<proteinExistence type="predicted"/>
<organism evidence="1 2">
    <name type="scientific">Thermoflavimicrobium dichotomicum</name>
    <dbReference type="NCBI Taxonomy" id="46223"/>
    <lineage>
        <taxon>Bacteria</taxon>
        <taxon>Bacillati</taxon>
        <taxon>Bacillota</taxon>
        <taxon>Bacilli</taxon>
        <taxon>Bacillales</taxon>
        <taxon>Thermoactinomycetaceae</taxon>
        <taxon>Thermoflavimicrobium</taxon>
    </lineage>
</organism>
<dbReference type="AlphaFoldDB" id="A0A1I3QRW1"/>
<dbReference type="RefSeq" id="WP_175482393.1">
    <property type="nucleotide sequence ID" value="NZ_FORR01000008.1"/>
</dbReference>
<gene>
    <name evidence="1" type="ORF">SAMN05421852_10876</name>
</gene>
<evidence type="ECO:0000313" key="1">
    <source>
        <dbReference type="EMBL" id="SFJ36818.1"/>
    </source>
</evidence>
<protein>
    <submittedName>
        <fullName evidence="1">Uncharacterized protein</fullName>
    </submittedName>
</protein>
<sequence length="52" mass="6065">MSKRVRNLFLFGLIMIFSLFVWVEKSKANIMVKSSPLQMEPEKLEVTPIPLK</sequence>
<evidence type="ECO:0000313" key="2">
    <source>
        <dbReference type="Proteomes" id="UP000199545"/>
    </source>
</evidence>
<dbReference type="STRING" id="46223.SAMN05421852_10876"/>
<dbReference type="EMBL" id="FORR01000008">
    <property type="protein sequence ID" value="SFJ36818.1"/>
    <property type="molecule type" value="Genomic_DNA"/>
</dbReference>